<feature type="compositionally biased region" description="Low complexity" evidence="1">
    <location>
        <begin position="139"/>
        <end position="152"/>
    </location>
</feature>
<dbReference type="AlphaFoldDB" id="A0AAD9FR46"/>
<feature type="region of interest" description="Disordered" evidence="1">
    <location>
        <begin position="232"/>
        <end position="258"/>
    </location>
</feature>
<evidence type="ECO:0000256" key="1">
    <source>
        <dbReference type="SAM" id="MobiDB-lite"/>
    </source>
</evidence>
<comment type="caution">
    <text evidence="2">The sequence shown here is derived from an EMBL/GenBank/DDBJ whole genome shotgun (WGS) entry which is preliminary data.</text>
</comment>
<evidence type="ECO:0000313" key="2">
    <source>
        <dbReference type="EMBL" id="KAK1924648.1"/>
    </source>
</evidence>
<feature type="region of interest" description="Disordered" evidence="1">
    <location>
        <begin position="25"/>
        <end position="78"/>
    </location>
</feature>
<dbReference type="Proteomes" id="UP001182556">
    <property type="component" value="Unassembled WGS sequence"/>
</dbReference>
<proteinExistence type="predicted"/>
<keyword evidence="3" id="KW-1185">Reference proteome</keyword>
<evidence type="ECO:0000313" key="3">
    <source>
        <dbReference type="Proteomes" id="UP001182556"/>
    </source>
</evidence>
<feature type="compositionally biased region" description="Polar residues" evidence="1">
    <location>
        <begin position="25"/>
        <end position="67"/>
    </location>
</feature>
<name>A0AAD9FR46_PAPLA</name>
<protein>
    <submittedName>
        <fullName evidence="2">Uncharacterized protein</fullName>
    </submittedName>
</protein>
<feature type="compositionally biased region" description="Polar residues" evidence="1">
    <location>
        <begin position="238"/>
        <end position="258"/>
    </location>
</feature>
<reference evidence="2" key="1">
    <citation type="submission" date="2023-02" db="EMBL/GenBank/DDBJ databases">
        <title>Identification and recombinant expression of a fungal hydrolase from Papiliotrema laurentii that hydrolyzes apple cutin and clears colloidal polyester polyurethane.</title>
        <authorList>
            <consortium name="DOE Joint Genome Institute"/>
            <person name="Roman V.A."/>
            <person name="Bojanowski C."/>
            <person name="Crable B.R."/>
            <person name="Wagner D.N."/>
            <person name="Hung C.S."/>
            <person name="Nadeau L.J."/>
            <person name="Schratz L."/>
            <person name="Haridas S."/>
            <person name="Pangilinan J."/>
            <person name="Lipzen A."/>
            <person name="Na H."/>
            <person name="Yan M."/>
            <person name="Ng V."/>
            <person name="Grigoriev I.V."/>
            <person name="Spatafora J.W."/>
            <person name="Barlow D."/>
            <person name="Biffinger J."/>
            <person name="Kelley-Loughnane N."/>
            <person name="Varaljay V.A."/>
            <person name="Crookes-Goodson W.J."/>
        </authorList>
    </citation>
    <scope>NUCLEOTIDE SEQUENCE</scope>
    <source>
        <strain evidence="2">5307AH</strain>
    </source>
</reference>
<dbReference type="EMBL" id="JAODAN010000004">
    <property type="protein sequence ID" value="KAK1924648.1"/>
    <property type="molecule type" value="Genomic_DNA"/>
</dbReference>
<accession>A0AAD9FR46</accession>
<feature type="compositionally biased region" description="Polar residues" evidence="1">
    <location>
        <begin position="95"/>
        <end position="108"/>
    </location>
</feature>
<feature type="compositionally biased region" description="Low complexity" evidence="1">
    <location>
        <begin position="179"/>
        <end position="190"/>
    </location>
</feature>
<organism evidence="2 3">
    <name type="scientific">Papiliotrema laurentii</name>
    <name type="common">Cryptococcus laurentii</name>
    <dbReference type="NCBI Taxonomy" id="5418"/>
    <lineage>
        <taxon>Eukaryota</taxon>
        <taxon>Fungi</taxon>
        <taxon>Dikarya</taxon>
        <taxon>Basidiomycota</taxon>
        <taxon>Agaricomycotina</taxon>
        <taxon>Tremellomycetes</taxon>
        <taxon>Tremellales</taxon>
        <taxon>Rhynchogastremaceae</taxon>
        <taxon>Papiliotrema</taxon>
    </lineage>
</organism>
<gene>
    <name evidence="2" type="ORF">DB88DRAFT_227824</name>
</gene>
<sequence length="296" mass="30813">MSVTPPSPLPDSSLSLFALLPAINHTNQPTANTPQNSTRPSPLTSRQSSSTIPTFKSLHSPSSFTKSGEQDPSADIDSVIVPARRLSLAPGLGTGVQSRTHESCSTLETVPASPKVDLEEGVGPRDTTIPAESRVDLNSPAPASAAAGPSSSLTTSKPPAFGLRSAASGSRSRRRPQTSGPHPGSSGPSSATMPSRGSLAVSTGGDLIRGSRTRSGWEGDEIVSVLRSSGLEGMSKGQRISSVSSTISRYHQRGRGNTSRRFTTTTFVCPTTALPVLPAISSRSGRWSRRERMGDG</sequence>
<feature type="region of interest" description="Disordered" evidence="1">
    <location>
        <begin position="90"/>
        <end position="213"/>
    </location>
</feature>